<dbReference type="RefSeq" id="WP_135073327.1">
    <property type="nucleotide sequence ID" value="NZ_CP038267.1"/>
</dbReference>
<sequence length="105" mass="11071">MARDDAVRITTASSSAHEDIARRQRRYVLSMSLRTVCFVGAILVGPGWLRWVLVAGAVLLPYVAVVMANAVSTKSDGFALTGSPNAHPELGGGTDSAPPRGYDSI</sequence>
<evidence type="ECO:0000256" key="1">
    <source>
        <dbReference type="SAM" id="MobiDB-lite"/>
    </source>
</evidence>
<proteinExistence type="predicted"/>
<evidence type="ECO:0000313" key="4">
    <source>
        <dbReference type="Proteomes" id="UP000294894"/>
    </source>
</evidence>
<dbReference type="OrthoDB" id="4229919at2"/>
<keyword evidence="2" id="KW-0812">Transmembrane</keyword>
<accession>A0A4V1BDG9</accession>
<evidence type="ECO:0000256" key="2">
    <source>
        <dbReference type="SAM" id="Phobius"/>
    </source>
</evidence>
<keyword evidence="2" id="KW-1133">Transmembrane helix</keyword>
<dbReference type="Pfam" id="PF11298">
    <property type="entry name" value="DUF3099"/>
    <property type="match status" value="1"/>
</dbReference>
<name>A0A4V1BDG9_9ACTN</name>
<dbReference type="EMBL" id="CP038267">
    <property type="protein sequence ID" value="QBR91082.1"/>
    <property type="molecule type" value="Genomic_DNA"/>
</dbReference>
<dbReference type="InterPro" id="IPR021449">
    <property type="entry name" value="DUF3099"/>
</dbReference>
<gene>
    <name evidence="3" type="ORF">EXE57_01460</name>
</gene>
<keyword evidence="2" id="KW-0472">Membrane</keyword>
<keyword evidence="4" id="KW-1185">Reference proteome</keyword>
<dbReference type="KEGG" id="noy:EXE57_01460"/>
<reference evidence="3 4" key="1">
    <citation type="submission" date="2019-03" db="EMBL/GenBank/DDBJ databases">
        <title>Three New Species of Nocardioides, Nocardioides euryhalodurans sp. nov., Nocardioides seonyuensis sp. nov. and Nocardioides eburneoflavus sp. nov., Iolated from Soil.</title>
        <authorList>
            <person name="Roh S.G."/>
            <person name="Lee C."/>
            <person name="Kim M.-K."/>
            <person name="Kim S.B."/>
        </authorList>
    </citation>
    <scope>NUCLEOTIDE SEQUENCE [LARGE SCALE GENOMIC DNA]</scope>
    <source>
        <strain evidence="3 4">MMS17-SY117</strain>
    </source>
</reference>
<feature type="region of interest" description="Disordered" evidence="1">
    <location>
        <begin position="82"/>
        <end position="105"/>
    </location>
</feature>
<organism evidence="3 4">
    <name type="scientific">Nocardioides euryhalodurans</name>
    <dbReference type="NCBI Taxonomy" id="2518370"/>
    <lineage>
        <taxon>Bacteria</taxon>
        <taxon>Bacillati</taxon>
        <taxon>Actinomycetota</taxon>
        <taxon>Actinomycetes</taxon>
        <taxon>Propionibacteriales</taxon>
        <taxon>Nocardioidaceae</taxon>
        <taxon>Nocardioides</taxon>
    </lineage>
</organism>
<feature type="transmembrane region" description="Helical" evidence="2">
    <location>
        <begin position="51"/>
        <end position="71"/>
    </location>
</feature>
<dbReference type="Proteomes" id="UP000294894">
    <property type="component" value="Chromosome"/>
</dbReference>
<evidence type="ECO:0000313" key="3">
    <source>
        <dbReference type="EMBL" id="QBR91082.1"/>
    </source>
</evidence>
<feature type="transmembrane region" description="Helical" evidence="2">
    <location>
        <begin position="27"/>
        <end position="45"/>
    </location>
</feature>
<dbReference type="AlphaFoldDB" id="A0A4V1BDG9"/>
<protein>
    <submittedName>
        <fullName evidence="3">DUF3099 domain-containing protein</fullName>
    </submittedName>
</protein>